<feature type="compositionally biased region" description="Basic and acidic residues" evidence="1">
    <location>
        <begin position="448"/>
        <end position="457"/>
    </location>
</feature>
<accession>A0A0N1I315</accession>
<evidence type="ECO:0000313" key="3">
    <source>
        <dbReference type="Proteomes" id="UP000038009"/>
    </source>
</evidence>
<dbReference type="EMBL" id="LJSK01000012">
    <property type="protein sequence ID" value="KPI90032.1"/>
    <property type="molecule type" value="Genomic_DNA"/>
</dbReference>
<dbReference type="Proteomes" id="UP000038009">
    <property type="component" value="Unassembled WGS sequence"/>
</dbReference>
<dbReference type="VEuPathDB" id="TriTrypDB:Lsey_0012_0510"/>
<evidence type="ECO:0000313" key="2">
    <source>
        <dbReference type="EMBL" id="KPI90032.1"/>
    </source>
</evidence>
<name>A0A0N1I315_LEPSE</name>
<feature type="region of interest" description="Disordered" evidence="1">
    <location>
        <begin position="1"/>
        <end position="20"/>
    </location>
</feature>
<feature type="region of interest" description="Disordered" evidence="1">
    <location>
        <begin position="429"/>
        <end position="457"/>
    </location>
</feature>
<reference evidence="2 3" key="1">
    <citation type="journal article" date="2015" name="PLoS Pathog.">
        <title>Leptomonas seymouri: Adaptations to the Dixenous Life Cycle Analyzed by Genome Sequencing, Transcriptome Profiling and Co-infection with Leishmania donovani.</title>
        <authorList>
            <person name="Kraeva N."/>
            <person name="Butenko A."/>
            <person name="Hlavacova J."/>
            <person name="Kostygov A."/>
            <person name="Myskova J."/>
            <person name="Grybchuk D."/>
            <person name="Lestinova T."/>
            <person name="Votypka J."/>
            <person name="Volf P."/>
            <person name="Opperdoes F."/>
            <person name="Flegontov P."/>
            <person name="Lukes J."/>
            <person name="Yurchenko V."/>
        </authorList>
    </citation>
    <scope>NUCLEOTIDE SEQUENCE [LARGE SCALE GENOMIC DNA]</scope>
    <source>
        <strain evidence="2 3">ATCC 30220</strain>
    </source>
</reference>
<dbReference type="OMA" id="FRAYWSG"/>
<evidence type="ECO:0000256" key="1">
    <source>
        <dbReference type="SAM" id="MobiDB-lite"/>
    </source>
</evidence>
<dbReference type="OrthoDB" id="271842at2759"/>
<dbReference type="AlphaFoldDB" id="A0A0N1I315"/>
<proteinExistence type="predicted"/>
<keyword evidence="3" id="KW-1185">Reference proteome</keyword>
<comment type="caution">
    <text evidence="2">The sequence shown here is derived from an EMBL/GenBank/DDBJ whole genome shotgun (WGS) entry which is preliminary data.</text>
</comment>
<organism evidence="2 3">
    <name type="scientific">Leptomonas seymouri</name>
    <dbReference type="NCBI Taxonomy" id="5684"/>
    <lineage>
        <taxon>Eukaryota</taxon>
        <taxon>Discoba</taxon>
        <taxon>Euglenozoa</taxon>
        <taxon>Kinetoplastea</taxon>
        <taxon>Metakinetoplastina</taxon>
        <taxon>Trypanosomatida</taxon>
        <taxon>Trypanosomatidae</taxon>
        <taxon>Leishmaniinae</taxon>
        <taxon>Leptomonas</taxon>
    </lineage>
</organism>
<gene>
    <name evidence="2" type="ORF">ABL78_0892</name>
</gene>
<protein>
    <submittedName>
        <fullName evidence="2">Uncharacterized protein</fullName>
    </submittedName>
</protein>
<feature type="region of interest" description="Disordered" evidence="1">
    <location>
        <begin position="932"/>
        <end position="955"/>
    </location>
</feature>
<sequence length="955" mass="103587">MPPKGGSASARPKSSKKNAKPIFDPFERVCNFTSIQLLGPGAVATSYLPKAFAAAAVPPPLSVAGGNENGVDGDNGKVAEFTASELTVTPPLPRAEVALTLKFRVTVALTEGDVIYVHLPKFNGPPAQQFGLQSTPPTAESRNSGESINTATYFRAFWSGTTAKVTSAVHLVEFKRGKKGGAPPKQVLMLQCLKDVPSNTLLVFSIPRALGIVTPDKLPANSSKLKLEGPRIYMADNHRILKQIILVSSEIRKHAVVEELAVYEHCIAQVIRTGGLQPEDRQLCEQLSVEEVDQLWQAAQYRRRYPVPMAWTVAQEVSVAYEAAGGYVKRIVQNAITCVKNFDPLAVHKEAARNWGVKPAAMVMLDDFLSAQWAGLYPGVPRASLFATCLLTMEPEDVGRAFLTVPRLPSRSIAEELMSAFRMRATLDDVSSAPGPARSPTPSNAKEGNAKKKDSKTEAATLVAEILEKSGSGNRCGQILDKWAALLTALLPASFVVDSTAATAENTHGGYASRNQSMIEGDDHRSPKVGPHVNFEYSADGDGSPYAAIGARARRASHRYNSGGAMATSGAEGAVACLRPPPTLYLGYRDVPSDVQRSLKELKKGDWFVLPFQALARQSLPYAAVTPSSLATAAAATQSRGDEAFVYAASSEGEENADDGAVVTVIPDNAVVVELRHVVEALELADVSLSPYNRAWLLPLATSCRVVTVEEDQHEVLHVVVNVEGSLVGEVNDLYLPQSDRGLATVVIGKYLVMAELSEFYVSSFSLLTALYARHNERRRLHPPTLIRAQYLSHYNTVMRASAAKYNVEEVERVEWQVRTHDAQLLEEGVVKPAVWEPIQKKYMVTVEQFFLGHSRALRKLEEGTLSVDLDTYTIDYGGKGPRALRRVVDKLYVTHEAMPAETSAILEAREEQYTKQLLALDNKLGINTNPAAMNGGKGELAKRGNAAANKKKKG</sequence>